<name>X0UFS4_9ZZZZ</name>
<gene>
    <name evidence="1" type="ORF">S01H1_34555</name>
</gene>
<dbReference type="EMBL" id="BARS01021523">
    <property type="protein sequence ID" value="GAG04579.1"/>
    <property type="molecule type" value="Genomic_DNA"/>
</dbReference>
<reference evidence="1" key="1">
    <citation type="journal article" date="2014" name="Front. Microbiol.">
        <title>High frequency of phylogenetically diverse reductive dehalogenase-homologous genes in deep subseafloor sedimentary metagenomes.</title>
        <authorList>
            <person name="Kawai M."/>
            <person name="Futagami T."/>
            <person name="Toyoda A."/>
            <person name="Takaki Y."/>
            <person name="Nishi S."/>
            <person name="Hori S."/>
            <person name="Arai W."/>
            <person name="Tsubouchi T."/>
            <person name="Morono Y."/>
            <person name="Uchiyama I."/>
            <person name="Ito T."/>
            <person name="Fujiyama A."/>
            <person name="Inagaki F."/>
            <person name="Takami H."/>
        </authorList>
    </citation>
    <scope>NUCLEOTIDE SEQUENCE</scope>
    <source>
        <strain evidence="1">Expedition CK06-06</strain>
    </source>
</reference>
<dbReference type="AlphaFoldDB" id="X0UFS4"/>
<accession>X0UFS4</accession>
<protein>
    <submittedName>
        <fullName evidence="1">Uncharacterized protein</fullName>
    </submittedName>
</protein>
<evidence type="ECO:0000313" key="1">
    <source>
        <dbReference type="EMBL" id="GAG04579.1"/>
    </source>
</evidence>
<proteinExistence type="predicted"/>
<organism evidence="1">
    <name type="scientific">marine sediment metagenome</name>
    <dbReference type="NCBI Taxonomy" id="412755"/>
    <lineage>
        <taxon>unclassified sequences</taxon>
        <taxon>metagenomes</taxon>
        <taxon>ecological metagenomes</taxon>
    </lineage>
</organism>
<sequence length="186" mass="21024">HIDRPDTHVISSILHVDHGEHDEPWPIVIEDFSGKTNEVFLESGDMLFYESSKCMHGRPRIYNGDYYSSLFTHYYPVEGWDEVYERAHALVPPSYTKRQEKEVEDINEEDAITDGTSVVEPACEHGWCGLRETVKWHGPGPSYGKILTGNGKVTELKGVPSERAFNKLSPMAAKTQEVIIQGGDDF</sequence>
<comment type="caution">
    <text evidence="1">The sequence shown here is derived from an EMBL/GenBank/DDBJ whole genome shotgun (WGS) entry which is preliminary data.</text>
</comment>
<feature type="non-terminal residue" evidence="1">
    <location>
        <position position="1"/>
    </location>
</feature>